<comment type="caution">
    <text evidence="3">The sequence shown here is derived from an EMBL/GenBank/DDBJ whole genome shotgun (WGS) entry which is preliminary data.</text>
</comment>
<reference evidence="3" key="1">
    <citation type="journal article" date="2020" name="Nat. Commun.">
        <title>Large-scale genome sequencing of mycorrhizal fungi provides insights into the early evolution of symbiotic traits.</title>
        <authorList>
            <person name="Miyauchi S."/>
            <person name="Kiss E."/>
            <person name="Kuo A."/>
            <person name="Drula E."/>
            <person name="Kohler A."/>
            <person name="Sanchez-Garcia M."/>
            <person name="Morin E."/>
            <person name="Andreopoulos B."/>
            <person name="Barry K.W."/>
            <person name="Bonito G."/>
            <person name="Buee M."/>
            <person name="Carver A."/>
            <person name="Chen C."/>
            <person name="Cichocki N."/>
            <person name="Clum A."/>
            <person name="Culley D."/>
            <person name="Crous P.W."/>
            <person name="Fauchery L."/>
            <person name="Girlanda M."/>
            <person name="Hayes R.D."/>
            <person name="Keri Z."/>
            <person name="LaButti K."/>
            <person name="Lipzen A."/>
            <person name="Lombard V."/>
            <person name="Magnuson J."/>
            <person name="Maillard F."/>
            <person name="Murat C."/>
            <person name="Nolan M."/>
            <person name="Ohm R.A."/>
            <person name="Pangilinan J."/>
            <person name="Pereira M.F."/>
            <person name="Perotto S."/>
            <person name="Peter M."/>
            <person name="Pfister S."/>
            <person name="Riley R."/>
            <person name="Sitrit Y."/>
            <person name="Stielow J.B."/>
            <person name="Szollosi G."/>
            <person name="Zifcakova L."/>
            <person name="Stursova M."/>
            <person name="Spatafora J.W."/>
            <person name="Tedersoo L."/>
            <person name="Vaario L.M."/>
            <person name="Yamada A."/>
            <person name="Yan M."/>
            <person name="Wang P."/>
            <person name="Xu J."/>
            <person name="Bruns T."/>
            <person name="Baldrian P."/>
            <person name="Vilgalys R."/>
            <person name="Dunand C."/>
            <person name="Henrissat B."/>
            <person name="Grigoriev I.V."/>
            <person name="Hibbett D."/>
            <person name="Nagy L.G."/>
            <person name="Martin F.M."/>
        </authorList>
    </citation>
    <scope>NUCLEOTIDE SEQUENCE</scope>
    <source>
        <strain evidence="3">UP504</strain>
    </source>
</reference>
<evidence type="ECO:0000256" key="1">
    <source>
        <dbReference type="SAM" id="MobiDB-lite"/>
    </source>
</evidence>
<dbReference type="GO" id="GO:0005783">
    <property type="term" value="C:endoplasmic reticulum"/>
    <property type="evidence" value="ECO:0007669"/>
    <property type="project" value="InterPro"/>
</dbReference>
<sequence>MNAQITNLLVSLGAMQIARKIPLEDPDVLNYVRIGYVSVQLLVISIHFYVSYVIKKKNDLTVLKYVEPAPLMSQEPPKVVTTTVKDYDMSETSKALRGVYTGIAMLAFMHLYMKYTQPLFIQGLMGLKGLFDAKEIMIHVFGKKAEGDLARPFKAPPGMFGVEAPGPATDSASIKAAEESAKKTQ</sequence>
<protein>
    <recommendedName>
        <fullName evidence="5">Inorganic phosphate transporter</fullName>
    </recommendedName>
</protein>
<dbReference type="GO" id="GO:0005739">
    <property type="term" value="C:mitochondrion"/>
    <property type="evidence" value="ECO:0007669"/>
    <property type="project" value="TreeGrafter"/>
</dbReference>
<proteinExistence type="predicted"/>
<dbReference type="PANTHER" id="PTHR28112">
    <property type="entry name" value="SRP-INDEPENDENT TARGETING PROTEIN 3"/>
    <property type="match status" value="1"/>
</dbReference>
<evidence type="ECO:0000313" key="4">
    <source>
        <dbReference type="Proteomes" id="UP000886523"/>
    </source>
</evidence>
<dbReference type="GO" id="GO:0045047">
    <property type="term" value="P:protein targeting to ER"/>
    <property type="evidence" value="ECO:0007669"/>
    <property type="project" value="InterPro"/>
</dbReference>
<gene>
    <name evidence="3" type="ORF">BS47DRAFT_1370669</name>
</gene>
<organism evidence="3 4">
    <name type="scientific">Hydnum rufescens UP504</name>
    <dbReference type="NCBI Taxonomy" id="1448309"/>
    <lineage>
        <taxon>Eukaryota</taxon>
        <taxon>Fungi</taxon>
        <taxon>Dikarya</taxon>
        <taxon>Basidiomycota</taxon>
        <taxon>Agaricomycotina</taxon>
        <taxon>Agaricomycetes</taxon>
        <taxon>Cantharellales</taxon>
        <taxon>Hydnaceae</taxon>
        <taxon>Hydnum</taxon>
    </lineage>
</organism>
<dbReference type="AlphaFoldDB" id="A0A9P6E1L0"/>
<keyword evidence="2" id="KW-1133">Transmembrane helix</keyword>
<keyword evidence="2" id="KW-0472">Membrane</keyword>
<dbReference type="OrthoDB" id="18139at2759"/>
<dbReference type="PANTHER" id="PTHR28112:SF1">
    <property type="entry name" value="SRP-INDEPENDENT TARGETING PROTEIN 3"/>
    <property type="match status" value="1"/>
</dbReference>
<dbReference type="Pfam" id="PF10032">
    <property type="entry name" value="Pho88"/>
    <property type="match status" value="1"/>
</dbReference>
<feature type="transmembrane region" description="Helical" evidence="2">
    <location>
        <begin position="95"/>
        <end position="113"/>
    </location>
</feature>
<feature type="compositionally biased region" description="Basic and acidic residues" evidence="1">
    <location>
        <begin position="176"/>
        <end position="185"/>
    </location>
</feature>
<feature type="transmembrane region" description="Helical" evidence="2">
    <location>
        <begin position="34"/>
        <end position="54"/>
    </location>
</feature>
<dbReference type="Proteomes" id="UP000886523">
    <property type="component" value="Unassembled WGS sequence"/>
</dbReference>
<dbReference type="PIRSF" id="PIRSF008756">
    <property type="entry name" value="P_tr_PHO88"/>
    <property type="match status" value="1"/>
</dbReference>
<evidence type="ECO:0000256" key="2">
    <source>
        <dbReference type="SAM" id="Phobius"/>
    </source>
</evidence>
<keyword evidence="2" id="KW-0812">Transmembrane</keyword>
<feature type="region of interest" description="Disordered" evidence="1">
    <location>
        <begin position="163"/>
        <end position="185"/>
    </location>
</feature>
<evidence type="ECO:0008006" key="5">
    <source>
        <dbReference type="Google" id="ProtNLM"/>
    </source>
</evidence>
<evidence type="ECO:0000313" key="3">
    <source>
        <dbReference type="EMBL" id="KAF9519684.1"/>
    </source>
</evidence>
<keyword evidence="4" id="KW-1185">Reference proteome</keyword>
<dbReference type="InterPro" id="IPR012098">
    <property type="entry name" value="SND3_fun"/>
</dbReference>
<accession>A0A9P6E1L0</accession>
<dbReference type="EMBL" id="MU128916">
    <property type="protein sequence ID" value="KAF9519684.1"/>
    <property type="molecule type" value="Genomic_DNA"/>
</dbReference>
<name>A0A9P6E1L0_9AGAM</name>